<dbReference type="PROSITE" id="PS51257">
    <property type="entry name" value="PROKAR_LIPOPROTEIN"/>
    <property type="match status" value="1"/>
</dbReference>
<evidence type="ECO:0000313" key="3">
    <source>
        <dbReference type="EMBL" id="OPC82859.1"/>
    </source>
</evidence>
<evidence type="ECO:0000313" key="4">
    <source>
        <dbReference type="Proteomes" id="UP000190037"/>
    </source>
</evidence>
<sequence length="160" mass="16495">MRTVKVGLLAVMLTCAVGACGSSGDDGFGGLGAKKTQSASGPSPSEEESSTTRATDDTSPTPTAGRPTTTRPRTSAPGTPTSPGTSAGTGGDWSSSYSTSFLNGCLGTSNNNTRYCQCTLTELQGKYSQAQMNAFDQEYARTNKLPDELQSTVQKCLNTG</sequence>
<name>A0A1T3P158_9ACTN</name>
<dbReference type="Proteomes" id="UP000190037">
    <property type="component" value="Unassembled WGS sequence"/>
</dbReference>
<feature type="chain" id="PRO_5039661247" evidence="2">
    <location>
        <begin position="20"/>
        <end position="160"/>
    </location>
</feature>
<keyword evidence="4" id="KW-1185">Reference proteome</keyword>
<feature type="signal peptide" evidence="2">
    <location>
        <begin position="1"/>
        <end position="19"/>
    </location>
</feature>
<gene>
    <name evidence="3" type="ORF">B4N89_19660</name>
</gene>
<evidence type="ECO:0000256" key="2">
    <source>
        <dbReference type="SAM" id="SignalP"/>
    </source>
</evidence>
<feature type="compositionally biased region" description="Low complexity" evidence="1">
    <location>
        <begin position="51"/>
        <end position="86"/>
    </location>
</feature>
<reference evidence="3 4" key="1">
    <citation type="submission" date="2017-03" db="EMBL/GenBank/DDBJ databases">
        <title>Draft genome sequence of Streptomyces scabrisporus NF3, endophyte isolated from Amphipterygium adstringens.</title>
        <authorList>
            <person name="Vazquez M."/>
            <person name="Ceapa C.D."/>
            <person name="Rodriguez Luna D."/>
            <person name="Sanchez Esquivel S."/>
        </authorList>
    </citation>
    <scope>NUCLEOTIDE SEQUENCE [LARGE SCALE GENOMIC DNA]</scope>
    <source>
        <strain evidence="3 4">NF3</strain>
    </source>
</reference>
<comment type="caution">
    <text evidence="3">The sequence shown here is derived from an EMBL/GenBank/DDBJ whole genome shotgun (WGS) entry which is preliminary data.</text>
</comment>
<dbReference type="AlphaFoldDB" id="A0A1T3P158"/>
<dbReference type="OrthoDB" id="3218506at2"/>
<protein>
    <submittedName>
        <fullName evidence="3">Uncharacterized protein</fullName>
    </submittedName>
</protein>
<dbReference type="RefSeq" id="WP_143658031.1">
    <property type="nucleotide sequence ID" value="NZ_MWQN01000001.1"/>
</dbReference>
<dbReference type="EMBL" id="MWQN01000001">
    <property type="protein sequence ID" value="OPC82859.1"/>
    <property type="molecule type" value="Genomic_DNA"/>
</dbReference>
<accession>A0A1T3P158</accession>
<proteinExistence type="predicted"/>
<keyword evidence="2" id="KW-0732">Signal</keyword>
<organism evidence="3 4">
    <name type="scientific">Embleya scabrispora</name>
    <dbReference type="NCBI Taxonomy" id="159449"/>
    <lineage>
        <taxon>Bacteria</taxon>
        <taxon>Bacillati</taxon>
        <taxon>Actinomycetota</taxon>
        <taxon>Actinomycetes</taxon>
        <taxon>Kitasatosporales</taxon>
        <taxon>Streptomycetaceae</taxon>
        <taxon>Embleya</taxon>
    </lineage>
</organism>
<feature type="region of interest" description="Disordered" evidence="1">
    <location>
        <begin position="29"/>
        <end position="93"/>
    </location>
</feature>
<evidence type="ECO:0000256" key="1">
    <source>
        <dbReference type="SAM" id="MobiDB-lite"/>
    </source>
</evidence>